<comment type="catalytic activity">
    <reaction evidence="1 4">
        <text>[protein]-peptidylproline (omega=180) = [protein]-peptidylproline (omega=0)</text>
        <dbReference type="Rhea" id="RHEA:16237"/>
        <dbReference type="Rhea" id="RHEA-COMP:10747"/>
        <dbReference type="Rhea" id="RHEA-COMP:10748"/>
        <dbReference type="ChEBI" id="CHEBI:83833"/>
        <dbReference type="ChEBI" id="CHEBI:83834"/>
        <dbReference type="EC" id="5.2.1.8"/>
    </reaction>
</comment>
<evidence type="ECO:0000256" key="3">
    <source>
        <dbReference type="ARBA" id="ARBA00023110"/>
    </source>
</evidence>
<evidence type="ECO:0000256" key="6">
    <source>
        <dbReference type="SAM" id="SignalP"/>
    </source>
</evidence>
<gene>
    <name evidence="8" type="ORF">GWK08_19040</name>
</gene>
<feature type="compositionally biased region" description="Acidic residues" evidence="5">
    <location>
        <begin position="285"/>
        <end position="299"/>
    </location>
</feature>
<dbReference type="InterPro" id="IPR018247">
    <property type="entry name" value="EF_Hand_1_Ca_BS"/>
</dbReference>
<dbReference type="Proteomes" id="UP000468581">
    <property type="component" value="Unassembled WGS sequence"/>
</dbReference>
<dbReference type="PROSITE" id="PS50059">
    <property type="entry name" value="FKBP_PPIASE"/>
    <property type="match status" value="1"/>
</dbReference>
<organism evidence="8 9">
    <name type="scientific">Leptobacterium flavescens</name>
    <dbReference type="NCBI Taxonomy" id="472055"/>
    <lineage>
        <taxon>Bacteria</taxon>
        <taxon>Pseudomonadati</taxon>
        <taxon>Bacteroidota</taxon>
        <taxon>Flavobacteriia</taxon>
        <taxon>Flavobacteriales</taxon>
        <taxon>Flavobacteriaceae</taxon>
        <taxon>Leptobacterium</taxon>
    </lineage>
</organism>
<dbReference type="EMBL" id="JAABOO010000005">
    <property type="protein sequence ID" value="NER15556.1"/>
    <property type="molecule type" value="Genomic_DNA"/>
</dbReference>
<dbReference type="EC" id="5.2.1.8" evidence="2 4"/>
<feature type="signal peptide" evidence="6">
    <location>
        <begin position="1"/>
        <end position="24"/>
    </location>
</feature>
<evidence type="ECO:0000313" key="8">
    <source>
        <dbReference type="EMBL" id="NER15556.1"/>
    </source>
</evidence>
<dbReference type="Gene3D" id="4.10.1080.10">
    <property type="entry name" value="TSP type-3 repeat"/>
    <property type="match status" value="1"/>
</dbReference>
<sequence length="307" mass="33473">MRINKLSYLLIPVLLLWISCNNNDDDGGSGQELRDVAEVAVENETDIQAFLRTHFYNYEEFQNPPAGFDFEIVIDTIEGVNADKTPLIDQVTSRTIVLTGSNDEDVPHTLYYLEAREGVGGQPTIADSTFVEYTGTLLDGTIFDSRSTPIWFDLAIFNPSTNGLGISRGFAEGITEFRAADGFTENPDGTITSNGFGSGLIIMPSGLGFFGAFVPRIPAYSPLIFNVRLIAVNDADHDGDGILSVMEDLDNDRIVANDDTDGDGLPNYLDIDDDGDGTLTRNEFDENNDGIPDDTDGDGIPDYLDNN</sequence>
<dbReference type="InterPro" id="IPR028974">
    <property type="entry name" value="TSP_type-3_rpt"/>
</dbReference>
<dbReference type="SUPFAM" id="SSF54534">
    <property type="entry name" value="FKBP-like"/>
    <property type="match status" value="1"/>
</dbReference>
<dbReference type="AlphaFoldDB" id="A0A6P0UYM6"/>
<evidence type="ECO:0000256" key="2">
    <source>
        <dbReference type="ARBA" id="ARBA00013194"/>
    </source>
</evidence>
<evidence type="ECO:0000256" key="1">
    <source>
        <dbReference type="ARBA" id="ARBA00000971"/>
    </source>
</evidence>
<dbReference type="Gene3D" id="3.10.50.40">
    <property type="match status" value="1"/>
</dbReference>
<proteinExistence type="predicted"/>
<evidence type="ECO:0000259" key="7">
    <source>
        <dbReference type="PROSITE" id="PS50059"/>
    </source>
</evidence>
<evidence type="ECO:0000256" key="5">
    <source>
        <dbReference type="SAM" id="MobiDB-lite"/>
    </source>
</evidence>
<comment type="caution">
    <text evidence="8">The sequence shown here is derived from an EMBL/GenBank/DDBJ whole genome shotgun (WGS) entry which is preliminary data.</text>
</comment>
<dbReference type="InterPro" id="IPR046357">
    <property type="entry name" value="PPIase_dom_sf"/>
</dbReference>
<dbReference type="SUPFAM" id="SSF103647">
    <property type="entry name" value="TSP type-3 repeat"/>
    <property type="match status" value="1"/>
</dbReference>
<name>A0A6P0UYM6_9FLAO</name>
<keyword evidence="9" id="KW-1185">Reference proteome</keyword>
<feature type="domain" description="PPIase FKBP-type" evidence="7">
    <location>
        <begin position="126"/>
        <end position="233"/>
    </location>
</feature>
<dbReference type="GO" id="GO:0003755">
    <property type="term" value="F:peptidyl-prolyl cis-trans isomerase activity"/>
    <property type="evidence" value="ECO:0007669"/>
    <property type="project" value="UniProtKB-KW"/>
</dbReference>
<feature type="chain" id="PRO_5027094505" description="peptidylprolyl isomerase" evidence="6">
    <location>
        <begin position="25"/>
        <end position="307"/>
    </location>
</feature>
<keyword evidence="4" id="KW-0413">Isomerase</keyword>
<feature type="region of interest" description="Disordered" evidence="5">
    <location>
        <begin position="257"/>
        <end position="307"/>
    </location>
</feature>
<keyword evidence="3 4" id="KW-0697">Rotamase</keyword>
<dbReference type="InterPro" id="IPR001179">
    <property type="entry name" value="PPIase_FKBP_dom"/>
</dbReference>
<keyword evidence="6" id="KW-0732">Signal</keyword>
<evidence type="ECO:0000313" key="9">
    <source>
        <dbReference type="Proteomes" id="UP000468581"/>
    </source>
</evidence>
<protein>
    <recommendedName>
        <fullName evidence="2 4">peptidylprolyl isomerase</fullName>
        <ecNumber evidence="2 4">5.2.1.8</ecNumber>
    </recommendedName>
</protein>
<reference evidence="8 9" key="1">
    <citation type="submission" date="2020-01" db="EMBL/GenBank/DDBJ databases">
        <title>Leptobacterium flavescens.</title>
        <authorList>
            <person name="Wang G."/>
        </authorList>
    </citation>
    <scope>NUCLEOTIDE SEQUENCE [LARGE SCALE GENOMIC DNA]</scope>
    <source>
        <strain evidence="8 9">KCTC 22160</strain>
    </source>
</reference>
<dbReference type="PROSITE" id="PS51257">
    <property type="entry name" value="PROKAR_LIPOPROTEIN"/>
    <property type="match status" value="1"/>
</dbReference>
<accession>A0A6P0UYM6</accession>
<dbReference type="PROSITE" id="PS00018">
    <property type="entry name" value="EF_HAND_1"/>
    <property type="match status" value="1"/>
</dbReference>
<evidence type="ECO:0000256" key="4">
    <source>
        <dbReference type="PROSITE-ProRule" id="PRU00277"/>
    </source>
</evidence>
<dbReference type="GO" id="GO:0005509">
    <property type="term" value="F:calcium ion binding"/>
    <property type="evidence" value="ECO:0007669"/>
    <property type="project" value="InterPro"/>
</dbReference>